<dbReference type="InterPro" id="IPR001173">
    <property type="entry name" value="Glyco_trans_2-like"/>
</dbReference>
<dbReference type="EMBL" id="OMOD01000157">
    <property type="protein sequence ID" value="SPF45885.1"/>
    <property type="molecule type" value="Genomic_DNA"/>
</dbReference>
<dbReference type="GO" id="GO:0016758">
    <property type="term" value="F:hexosyltransferase activity"/>
    <property type="evidence" value="ECO:0007669"/>
    <property type="project" value="UniProtKB-ARBA"/>
</dbReference>
<reference evidence="3" key="1">
    <citation type="submission" date="2018-02" db="EMBL/GenBank/DDBJ databases">
        <authorList>
            <person name="Hausmann B."/>
        </authorList>
    </citation>
    <scope>NUCLEOTIDE SEQUENCE [LARGE SCALE GENOMIC DNA]</scope>
    <source>
        <strain evidence="3">Peat soil MAG SbA1</strain>
    </source>
</reference>
<dbReference type="OrthoDB" id="114108at2"/>
<dbReference type="Pfam" id="PF00535">
    <property type="entry name" value="Glycos_transf_2"/>
    <property type="match status" value="1"/>
</dbReference>
<keyword evidence="2" id="KW-0808">Transferase</keyword>
<evidence type="ECO:0000313" key="2">
    <source>
        <dbReference type="EMBL" id="SPF45885.1"/>
    </source>
</evidence>
<organism evidence="2 3">
    <name type="scientific">Candidatus Sulfotelmatobacter kueseliae</name>
    <dbReference type="NCBI Taxonomy" id="2042962"/>
    <lineage>
        <taxon>Bacteria</taxon>
        <taxon>Pseudomonadati</taxon>
        <taxon>Acidobacteriota</taxon>
        <taxon>Terriglobia</taxon>
        <taxon>Terriglobales</taxon>
        <taxon>Candidatus Korobacteraceae</taxon>
        <taxon>Candidatus Sulfotelmatobacter</taxon>
    </lineage>
</organism>
<dbReference type="AlphaFoldDB" id="A0A2U3L1T5"/>
<feature type="domain" description="Glycosyltransferase 2-like" evidence="1">
    <location>
        <begin position="3"/>
        <end position="115"/>
    </location>
</feature>
<proteinExistence type="predicted"/>
<gene>
    <name evidence="2" type="ORF">SBA1_610015</name>
</gene>
<sequence length="318" mass="35874">MLSVIVCTHNPRRDYLQRCLGGLRGQTLPYDDWELIVIDNRSDEAVAGLIDLSWHRNQRALREDQLGLTFARLRGIRKARGELLVFVDDDNVLDPDYLEKAAAIAEEYPHFAAWSGSCKGEFEIQPEKWARKYIGPLCVSQFDRDYWCNFPFLNRAMPSGAGLCLRMPAARQYLELHESGLRPMVLDRTGKSLLSGGDIDIVLTCARNGYGIGVFKRLKLTHLIPKIRVQKSYLLNLTEALGFTSQIIEFYHPSPPGPPSSELKRRIANVLRALLMSSLDREFFKANHRGQLAGQRAVEQLKRTVSFGSALSGATRQG</sequence>
<evidence type="ECO:0000313" key="3">
    <source>
        <dbReference type="Proteomes" id="UP000238701"/>
    </source>
</evidence>
<accession>A0A2U3L1T5</accession>
<dbReference type="PANTHER" id="PTHR22916:SF3">
    <property type="entry name" value="UDP-GLCNAC:BETAGAL BETA-1,3-N-ACETYLGLUCOSAMINYLTRANSFERASE-LIKE PROTEIN 1"/>
    <property type="match status" value="1"/>
</dbReference>
<dbReference type="SUPFAM" id="SSF53448">
    <property type="entry name" value="Nucleotide-diphospho-sugar transferases"/>
    <property type="match status" value="1"/>
</dbReference>
<dbReference type="Proteomes" id="UP000238701">
    <property type="component" value="Unassembled WGS sequence"/>
</dbReference>
<protein>
    <submittedName>
        <fullName evidence="2">Glycosyl transferase family 2</fullName>
    </submittedName>
</protein>
<dbReference type="Gene3D" id="3.90.550.10">
    <property type="entry name" value="Spore Coat Polysaccharide Biosynthesis Protein SpsA, Chain A"/>
    <property type="match status" value="1"/>
</dbReference>
<dbReference type="PANTHER" id="PTHR22916">
    <property type="entry name" value="GLYCOSYLTRANSFERASE"/>
    <property type="match status" value="1"/>
</dbReference>
<dbReference type="InterPro" id="IPR029044">
    <property type="entry name" value="Nucleotide-diphossugar_trans"/>
</dbReference>
<evidence type="ECO:0000259" key="1">
    <source>
        <dbReference type="Pfam" id="PF00535"/>
    </source>
</evidence>
<dbReference type="CDD" id="cd00761">
    <property type="entry name" value="Glyco_tranf_GTA_type"/>
    <property type="match status" value="1"/>
</dbReference>
<name>A0A2U3L1T5_9BACT</name>